<proteinExistence type="inferred from homology"/>
<accession>W9RZZ0</accession>
<reference evidence="10" key="1">
    <citation type="submission" date="2013-01" db="EMBL/GenBank/DDBJ databases">
        <title>Draft Genome Sequence of a Mulberry Tree, Morus notabilis C.K. Schneid.</title>
        <authorList>
            <person name="He N."/>
            <person name="Zhao S."/>
        </authorList>
    </citation>
    <scope>NUCLEOTIDE SEQUENCE</scope>
</reference>
<dbReference type="Proteomes" id="UP000030645">
    <property type="component" value="Unassembled WGS sequence"/>
</dbReference>
<keyword evidence="10" id="KW-1185">Reference proteome</keyword>
<name>W9RZZ0_9ROSA</name>
<keyword evidence="7" id="KW-1133">Transmembrane helix</keyword>
<evidence type="ECO:0000313" key="10">
    <source>
        <dbReference type="Proteomes" id="UP000030645"/>
    </source>
</evidence>
<evidence type="ECO:0000313" key="9">
    <source>
        <dbReference type="EMBL" id="EXB80724.1"/>
    </source>
</evidence>
<evidence type="ECO:0000256" key="1">
    <source>
        <dbReference type="ARBA" id="ARBA00004323"/>
    </source>
</evidence>
<keyword evidence="7" id="KW-0812">Transmembrane</keyword>
<dbReference type="eggNOG" id="KOG1021">
    <property type="taxonomic scope" value="Eukaryota"/>
</dbReference>
<feature type="compositionally biased region" description="Polar residues" evidence="6">
    <location>
        <begin position="346"/>
        <end position="382"/>
    </location>
</feature>
<dbReference type="EMBL" id="KE344823">
    <property type="protein sequence ID" value="EXB80724.1"/>
    <property type="molecule type" value="Genomic_DNA"/>
</dbReference>
<dbReference type="PANTHER" id="PTHR11062:SF337">
    <property type="entry name" value="OS04G0109900 PROTEIN"/>
    <property type="match status" value="1"/>
</dbReference>
<feature type="region of interest" description="Disordered" evidence="6">
    <location>
        <begin position="330"/>
        <end position="382"/>
    </location>
</feature>
<comment type="subcellular location">
    <subcellularLocation>
        <location evidence="1">Golgi apparatus membrane</location>
        <topology evidence="1">Single-pass type II membrane protein</topology>
    </subcellularLocation>
</comment>
<organism evidence="9 10">
    <name type="scientific">Morus notabilis</name>
    <dbReference type="NCBI Taxonomy" id="981085"/>
    <lineage>
        <taxon>Eukaryota</taxon>
        <taxon>Viridiplantae</taxon>
        <taxon>Streptophyta</taxon>
        <taxon>Embryophyta</taxon>
        <taxon>Tracheophyta</taxon>
        <taxon>Spermatophyta</taxon>
        <taxon>Magnoliopsida</taxon>
        <taxon>eudicotyledons</taxon>
        <taxon>Gunneridae</taxon>
        <taxon>Pentapetalae</taxon>
        <taxon>rosids</taxon>
        <taxon>fabids</taxon>
        <taxon>Rosales</taxon>
        <taxon>Moraceae</taxon>
        <taxon>Moreae</taxon>
        <taxon>Morus</taxon>
    </lineage>
</organism>
<keyword evidence="5" id="KW-0333">Golgi apparatus</keyword>
<dbReference type="Pfam" id="PF03016">
    <property type="entry name" value="Exostosin_GT47"/>
    <property type="match status" value="1"/>
</dbReference>
<keyword evidence="7" id="KW-0472">Membrane</keyword>
<dbReference type="GO" id="GO:0016757">
    <property type="term" value="F:glycosyltransferase activity"/>
    <property type="evidence" value="ECO:0007669"/>
    <property type="project" value="UniProtKB-KW"/>
</dbReference>
<evidence type="ECO:0000256" key="3">
    <source>
        <dbReference type="ARBA" id="ARBA00022676"/>
    </source>
</evidence>
<keyword evidence="9" id="KW-0808">Transferase</keyword>
<keyword evidence="4" id="KW-0735">Signal-anchor</keyword>
<feature type="transmembrane region" description="Helical" evidence="7">
    <location>
        <begin position="20"/>
        <end position="46"/>
    </location>
</feature>
<feature type="domain" description="Exostosin GT47" evidence="8">
    <location>
        <begin position="167"/>
        <end position="324"/>
    </location>
</feature>
<keyword evidence="3" id="KW-0328">Glycosyltransferase</keyword>
<evidence type="ECO:0000256" key="2">
    <source>
        <dbReference type="ARBA" id="ARBA00010271"/>
    </source>
</evidence>
<dbReference type="STRING" id="981085.W9RZZ0"/>
<dbReference type="PANTHER" id="PTHR11062">
    <property type="entry name" value="EXOSTOSIN HEPARAN SULFATE GLYCOSYLTRANSFERASE -RELATED"/>
    <property type="match status" value="1"/>
</dbReference>
<evidence type="ECO:0000256" key="5">
    <source>
        <dbReference type="ARBA" id="ARBA00023034"/>
    </source>
</evidence>
<gene>
    <name evidence="9" type="ORF">L484_008504</name>
</gene>
<comment type="similarity">
    <text evidence="2">Belongs to the glycosyltransferase 47 family.</text>
</comment>
<evidence type="ECO:0000256" key="4">
    <source>
        <dbReference type="ARBA" id="ARBA00022968"/>
    </source>
</evidence>
<dbReference type="AlphaFoldDB" id="W9RZZ0"/>
<dbReference type="GO" id="GO:0000139">
    <property type="term" value="C:Golgi membrane"/>
    <property type="evidence" value="ECO:0007669"/>
    <property type="project" value="UniProtKB-SubCell"/>
</dbReference>
<dbReference type="InterPro" id="IPR040911">
    <property type="entry name" value="Exostosin_GT47"/>
</dbReference>
<sequence length="382" mass="42222">MEKISFYHPKKTMAVVVNRVIYYVVVLSLYGIAAMIVGALVTSFGWSSSPMMTMSSISSNDCDPVPLRVSVHRKNIYISSDLLQAVSSAEDSTSGTFGNRFKNQTVVRKIGNLEREKIERGLAGARAAILSAASNGSFSLLINDTDYVPNGMVYHNPGAFYQSYREMEKRFKVYVYSEGELPIAHDGPCKNLYAIEGRFIHEMEQGPGKFRTKDGESAHVYFMPFSVTWMVKYLYNPNSNFDKNPLRRYVADYVNLVSNRYPFWNRTNGADHFMVACHDWAPQATEGNPLVYNTSIRVLCNANTTEGFNPEKDVSLPEIHLLTGDIPNELVTPPPLDGPPPYLGVSGSSRAVGTTARSVPSSSNTGKAGTKSSKSMNTSPKT</sequence>
<evidence type="ECO:0000256" key="7">
    <source>
        <dbReference type="SAM" id="Phobius"/>
    </source>
</evidence>
<dbReference type="InterPro" id="IPR004263">
    <property type="entry name" value="Exostosin"/>
</dbReference>
<protein>
    <submittedName>
        <fullName evidence="9">Putative glycosyltransferase</fullName>
    </submittedName>
</protein>
<feature type="compositionally biased region" description="Pro residues" evidence="6">
    <location>
        <begin position="332"/>
        <end position="342"/>
    </location>
</feature>
<evidence type="ECO:0000259" key="8">
    <source>
        <dbReference type="Pfam" id="PF03016"/>
    </source>
</evidence>
<evidence type="ECO:0000256" key="6">
    <source>
        <dbReference type="SAM" id="MobiDB-lite"/>
    </source>
</evidence>